<gene>
    <name evidence="5" type="ORF">GMD66_05800</name>
</gene>
<accession>A0A7K1HCU1</accession>
<reference evidence="5 6" key="1">
    <citation type="journal article" date="2019" name="Nat. Med.">
        <title>A library of human gut bacterial isolates paired with longitudinal multiomics data enables mechanistic microbiome research.</title>
        <authorList>
            <person name="Poyet M."/>
            <person name="Groussin M."/>
            <person name="Gibbons S.M."/>
            <person name="Avila-Pacheco J."/>
            <person name="Jiang X."/>
            <person name="Kearney S.M."/>
            <person name="Perrotta A.R."/>
            <person name="Berdy B."/>
            <person name="Zhao S."/>
            <person name="Lieberman T.D."/>
            <person name="Swanson P.K."/>
            <person name="Smith M."/>
            <person name="Roesemann S."/>
            <person name="Alexander J.E."/>
            <person name="Rich S.A."/>
            <person name="Livny J."/>
            <person name="Vlamakis H."/>
            <person name="Clish C."/>
            <person name="Bullock K."/>
            <person name="Deik A."/>
            <person name="Scott J."/>
            <person name="Pierce K.A."/>
            <person name="Xavier R.J."/>
            <person name="Alm E.J."/>
        </authorList>
    </citation>
    <scope>NUCLEOTIDE SEQUENCE [LARGE SCALE GENOMIC DNA]</scope>
    <source>
        <strain evidence="5 6">BIOML-A25</strain>
    </source>
</reference>
<proteinExistence type="predicted"/>
<keyword evidence="1" id="KW-0805">Transcription regulation</keyword>
<dbReference type="PANTHER" id="PTHR46796:SF13">
    <property type="entry name" value="HTH-TYPE TRANSCRIPTIONAL ACTIVATOR RHAS"/>
    <property type="match status" value="1"/>
</dbReference>
<organism evidence="5 6">
    <name type="scientific">Parabacteroides merdae</name>
    <dbReference type="NCBI Taxonomy" id="46503"/>
    <lineage>
        <taxon>Bacteria</taxon>
        <taxon>Pseudomonadati</taxon>
        <taxon>Bacteroidota</taxon>
        <taxon>Bacteroidia</taxon>
        <taxon>Bacteroidales</taxon>
        <taxon>Tannerellaceae</taxon>
        <taxon>Parabacteroides</taxon>
    </lineage>
</organism>
<evidence type="ECO:0000256" key="2">
    <source>
        <dbReference type="ARBA" id="ARBA00023125"/>
    </source>
</evidence>
<dbReference type="AlphaFoldDB" id="A0A7K1HCU1"/>
<feature type="domain" description="HTH araC/xylS-type" evidence="4">
    <location>
        <begin position="156"/>
        <end position="258"/>
    </location>
</feature>
<evidence type="ECO:0000256" key="3">
    <source>
        <dbReference type="ARBA" id="ARBA00023163"/>
    </source>
</evidence>
<dbReference type="EMBL" id="WNCR01000002">
    <property type="protein sequence ID" value="MTU28737.1"/>
    <property type="molecule type" value="Genomic_DNA"/>
</dbReference>
<dbReference type="GO" id="GO:0043565">
    <property type="term" value="F:sequence-specific DNA binding"/>
    <property type="evidence" value="ECO:0007669"/>
    <property type="project" value="InterPro"/>
</dbReference>
<name>A0A7K1HCU1_9BACT</name>
<dbReference type="Pfam" id="PF20240">
    <property type="entry name" value="DUF6597"/>
    <property type="match status" value="1"/>
</dbReference>
<dbReference type="InterPro" id="IPR050204">
    <property type="entry name" value="AraC_XylS_family_regulators"/>
</dbReference>
<evidence type="ECO:0000259" key="4">
    <source>
        <dbReference type="PROSITE" id="PS01124"/>
    </source>
</evidence>
<sequence>MYTEYQPCGLLSAYIDKYWVFKGKTELGTNFKILPDGCCDFIFSIGDTAQCVGTNQPVMQPCRCFFVGPMTTFSELVTNTPSVHMLGVRFHPCGLTAFCKPPLSEFTNQRISSNDLTLLFTDSFAESLCEAQTLQQQICLIERFLIHRLKDNYEIDPQIPFAVQQINRSKGCLPILQLMDEICICQRHFERKFKAYTGYTPKEYSRIMKFRNTIDLLKNCVPDNLLTIAVEAGYYDLSHFNKEIRQLSGNTPASFLSIPIPEDVLLTYLE</sequence>
<evidence type="ECO:0000313" key="5">
    <source>
        <dbReference type="EMBL" id="MTU28737.1"/>
    </source>
</evidence>
<dbReference type="InterPro" id="IPR046532">
    <property type="entry name" value="DUF6597"/>
</dbReference>
<evidence type="ECO:0000256" key="1">
    <source>
        <dbReference type="ARBA" id="ARBA00023015"/>
    </source>
</evidence>
<dbReference type="Proteomes" id="UP000437446">
    <property type="component" value="Unassembled WGS sequence"/>
</dbReference>
<keyword evidence="2" id="KW-0238">DNA-binding</keyword>
<keyword evidence="3" id="KW-0804">Transcription</keyword>
<dbReference type="RefSeq" id="WP_129943048.1">
    <property type="nucleotide sequence ID" value="NZ_RCYQ01000002.1"/>
</dbReference>
<dbReference type="PANTHER" id="PTHR46796">
    <property type="entry name" value="HTH-TYPE TRANSCRIPTIONAL ACTIVATOR RHAS-RELATED"/>
    <property type="match status" value="1"/>
</dbReference>
<dbReference type="Gene3D" id="1.10.10.60">
    <property type="entry name" value="Homeodomain-like"/>
    <property type="match status" value="1"/>
</dbReference>
<dbReference type="Pfam" id="PF12833">
    <property type="entry name" value="HTH_18"/>
    <property type="match status" value="1"/>
</dbReference>
<evidence type="ECO:0000313" key="6">
    <source>
        <dbReference type="Proteomes" id="UP000437446"/>
    </source>
</evidence>
<comment type="caution">
    <text evidence="5">The sequence shown here is derived from an EMBL/GenBank/DDBJ whole genome shotgun (WGS) entry which is preliminary data.</text>
</comment>
<dbReference type="InterPro" id="IPR018060">
    <property type="entry name" value="HTH_AraC"/>
</dbReference>
<dbReference type="SMART" id="SM00342">
    <property type="entry name" value="HTH_ARAC"/>
    <property type="match status" value="1"/>
</dbReference>
<dbReference type="GO" id="GO:0003700">
    <property type="term" value="F:DNA-binding transcription factor activity"/>
    <property type="evidence" value="ECO:0007669"/>
    <property type="project" value="InterPro"/>
</dbReference>
<dbReference type="PROSITE" id="PS01124">
    <property type="entry name" value="HTH_ARAC_FAMILY_2"/>
    <property type="match status" value="1"/>
</dbReference>
<protein>
    <submittedName>
        <fullName evidence="5">Helix-turn-helix domain-containing protein</fullName>
    </submittedName>
</protein>